<name>A0A329KUS4_9MYCO</name>
<proteinExistence type="predicted"/>
<evidence type="ECO:0000313" key="1">
    <source>
        <dbReference type="EMBL" id="RAU99327.1"/>
    </source>
</evidence>
<dbReference type="RefSeq" id="WP_112707092.1">
    <property type="nucleotide sequence ID" value="NZ_QMEU01000005.1"/>
</dbReference>
<dbReference type="InterPro" id="IPR036291">
    <property type="entry name" value="NAD(P)-bd_dom_sf"/>
</dbReference>
<dbReference type="Gene3D" id="3.40.50.720">
    <property type="entry name" value="NAD(P)-binding Rossmann-like Domain"/>
    <property type="match status" value="1"/>
</dbReference>
<reference evidence="1 2" key="1">
    <citation type="submission" date="2018-06" db="EMBL/GenBank/DDBJ databases">
        <title>NTM in soil in Japan.</title>
        <authorList>
            <person name="Ohya K."/>
        </authorList>
    </citation>
    <scope>NUCLEOTIDE SEQUENCE [LARGE SCALE GENOMIC DNA]</scope>
    <source>
        <strain evidence="1 2">GF76</strain>
    </source>
</reference>
<sequence length="200" mass="21235">MTAPYVVGRSDSISWAIAASLKTVVHDVDEPGRPGSGDVVIVIGIDPLVEPTHVSALSPAEWRRFAEQPMRQALDVLQRSYRSMRQDGGRIVLVLPSIGMTGGPHLVACATALEGIRAMAKSAARQWARENVIVNTITAPLHLFAPKLSGSAAHVTAAALQDDDKLIESIVETTRFLLKRGVSGLVGETVIVDGGALMLP</sequence>
<dbReference type="InterPro" id="IPR002347">
    <property type="entry name" value="SDR_fam"/>
</dbReference>
<accession>A0A329KUS4</accession>
<organism evidence="1 2">
    <name type="scientific">Mycobacterium colombiense</name>
    <dbReference type="NCBI Taxonomy" id="339268"/>
    <lineage>
        <taxon>Bacteria</taxon>
        <taxon>Bacillati</taxon>
        <taxon>Actinomycetota</taxon>
        <taxon>Actinomycetes</taxon>
        <taxon>Mycobacteriales</taxon>
        <taxon>Mycobacteriaceae</taxon>
        <taxon>Mycobacterium</taxon>
        <taxon>Mycobacterium avium complex (MAC)</taxon>
    </lineage>
</organism>
<protein>
    <submittedName>
        <fullName evidence="1">ABC transporter permease</fullName>
    </submittedName>
</protein>
<dbReference type="EMBL" id="QMEU01000005">
    <property type="protein sequence ID" value="RAU99327.1"/>
    <property type="molecule type" value="Genomic_DNA"/>
</dbReference>
<gene>
    <name evidence="1" type="ORF">DQP58_03365</name>
</gene>
<dbReference type="SUPFAM" id="SSF51735">
    <property type="entry name" value="NAD(P)-binding Rossmann-fold domains"/>
    <property type="match status" value="1"/>
</dbReference>
<dbReference type="Proteomes" id="UP000250347">
    <property type="component" value="Unassembled WGS sequence"/>
</dbReference>
<evidence type="ECO:0000313" key="2">
    <source>
        <dbReference type="Proteomes" id="UP000250347"/>
    </source>
</evidence>
<comment type="caution">
    <text evidence="1">The sequence shown here is derived from an EMBL/GenBank/DDBJ whole genome shotgun (WGS) entry which is preliminary data.</text>
</comment>
<dbReference type="AlphaFoldDB" id="A0A329KUS4"/>
<dbReference type="Pfam" id="PF13561">
    <property type="entry name" value="adh_short_C2"/>
    <property type="match status" value="1"/>
</dbReference>